<dbReference type="Pfam" id="PF01751">
    <property type="entry name" value="Toprim"/>
    <property type="match status" value="1"/>
</dbReference>
<keyword evidence="3" id="KW-1185">Reference proteome</keyword>
<dbReference type="CDD" id="cd01029">
    <property type="entry name" value="TOPRIM_primases"/>
    <property type="match status" value="1"/>
</dbReference>
<dbReference type="Pfam" id="PF13481">
    <property type="entry name" value="AAA_25"/>
    <property type="match status" value="1"/>
</dbReference>
<reference evidence="2 3" key="1">
    <citation type="journal article" date="2015" name="Genome Announc.">
        <title>Complete Genome Sequence of 'Candidatus Liberibacter africanus,' a Bacterium Associated with Citrus Huanglongbing.</title>
        <authorList>
            <person name="Lin H."/>
            <person name="Pietersen G."/>
            <person name="Han C."/>
            <person name="Read D.A."/>
            <person name="Lou B."/>
            <person name="Gupta G."/>
            <person name="Civerolo E.L."/>
        </authorList>
    </citation>
    <scope>NUCLEOTIDE SEQUENCE [LARGE SCALE GENOMIC DNA]</scope>
    <source>
        <strain evidence="2 3">PTSAPSY</strain>
    </source>
</reference>
<dbReference type="Gene3D" id="3.40.1360.10">
    <property type="match status" value="1"/>
</dbReference>
<dbReference type="AlphaFoldDB" id="A0A0G3I4C9"/>
<dbReference type="EMBL" id="CP004021">
    <property type="protein sequence ID" value="AKK20090.1"/>
    <property type="molecule type" value="Genomic_DNA"/>
</dbReference>
<dbReference type="KEGG" id="lau:G293_02290"/>
<dbReference type="SUPFAM" id="SSF56731">
    <property type="entry name" value="DNA primase core"/>
    <property type="match status" value="1"/>
</dbReference>
<sequence length="698" mass="79182">MNRLDFNDVISEETPKFTREDAERLLFEHLYSVVQHLLPNGTRKNGKYRTANIQGGKGNSLNVELDGNNRGLWHDFATGDKGDIFDLWGICNGLDTRSDFPKVLQSIARWFGKDFKPPRSSVIHRKEWIYTDRLGNSLVRITRQDINGKKTYTPFDFTTQTTSMPQTHRPLYNQIGLAKAKKLVVVEGEKCAEALIHSGFTATTAMQGSSADPAKTDWTPLRDKHICIWADNDEVGLKYSQRLTQFLLESKLPQSVTTLNIPNDKPPKWDAYDAINEGIDIVEFIRSCPKTRNDCKSGIPVARPRDVIADERPEPADIISSGLLVQGGLMVLAGSPKVGKSHVLLSMLVHLSAGIPFLGLNPTHPLKVFYIQSENSFHTMRNRLKQTIKSLTPEQRDLNDDNMIFTPSRLEVSLNEHVINDLSQKANELQNGQTELIAIDPLYDVFDTGDKKGGENDNDAMRFFLKERLGLLRRSINPNAGLILVHHTKKMRKKDVEENPFESLAGASGLRRYYNSCMLLFKEDEDVNETKIFFESRDGEKIPTKHVYRDVNTGEWEEESANSIRLTNHDYGKLLDAERDRKRDVILNIIQSEASKGNVYTANQFSKTFDNKASLGSEASIQRRVSVLMSQGQIKLFKNIKDYGLPARRNIQRGLMCVKDMELQSYNGELRRVLPTDYKCHKTGAILPVENPNVWVEM</sequence>
<protein>
    <submittedName>
        <fullName evidence="2">Putative Bacteriophage-related DNA primase</fullName>
    </submittedName>
</protein>
<name>A0A0G3I4C9_LIBAF</name>
<dbReference type="PATRIC" id="fig|1277257.4.peg.496"/>
<dbReference type="InterPro" id="IPR027417">
    <property type="entry name" value="P-loop_NTPase"/>
</dbReference>
<dbReference type="STRING" id="1277257.G293_02290"/>
<dbReference type="SUPFAM" id="SSF57783">
    <property type="entry name" value="Zinc beta-ribbon"/>
    <property type="match status" value="1"/>
</dbReference>
<dbReference type="Gene3D" id="3.40.50.300">
    <property type="entry name" value="P-loop containing nucleotide triphosphate hydrolases"/>
    <property type="match status" value="1"/>
</dbReference>
<dbReference type="SUPFAM" id="SSF52540">
    <property type="entry name" value="P-loop containing nucleoside triphosphate hydrolases"/>
    <property type="match status" value="1"/>
</dbReference>
<organism evidence="2 3">
    <name type="scientific">Candidatus Liberibacter africanus PTSAPSY</name>
    <dbReference type="NCBI Taxonomy" id="1277257"/>
    <lineage>
        <taxon>Bacteria</taxon>
        <taxon>Pseudomonadati</taxon>
        <taxon>Pseudomonadota</taxon>
        <taxon>Alphaproteobacteria</taxon>
        <taxon>Hyphomicrobiales</taxon>
        <taxon>Rhizobiaceae</taxon>
        <taxon>Liberibacter</taxon>
    </lineage>
</organism>
<accession>A0A0G3I4C9</accession>
<dbReference type="InterPro" id="IPR006171">
    <property type="entry name" value="TOPRIM_dom"/>
</dbReference>
<evidence type="ECO:0000259" key="1">
    <source>
        <dbReference type="Pfam" id="PF01751"/>
    </source>
</evidence>
<dbReference type="OrthoDB" id="9763644at2"/>
<feature type="domain" description="Toprim" evidence="1">
    <location>
        <begin position="182"/>
        <end position="248"/>
    </location>
</feature>
<gene>
    <name evidence="2" type="ORF">G293_02290</name>
</gene>
<dbReference type="Proteomes" id="UP000035503">
    <property type="component" value="Chromosome"/>
</dbReference>
<proteinExistence type="predicted"/>
<evidence type="ECO:0000313" key="2">
    <source>
        <dbReference type="EMBL" id="AKK20090.1"/>
    </source>
</evidence>
<evidence type="ECO:0000313" key="3">
    <source>
        <dbReference type="Proteomes" id="UP000035503"/>
    </source>
</evidence>
<dbReference type="RefSeq" id="WP_052775015.1">
    <property type="nucleotide sequence ID" value="NZ_CP004021.1"/>
</dbReference>
<dbReference type="InterPro" id="IPR034154">
    <property type="entry name" value="TOPRIM_DnaG/twinkle"/>
</dbReference>